<sequence length="141" mass="14411">MKPMQPMSLSMPLVKRYDDPESGCESYMHAALGELPNSILLTMSKPLETLRPPAPSTTQSPGLAAAVKLSSTLYLDVGAVRHNLLRGGNSTLGMSSVQSTSSGMNRDAGSGGDSNSDDLSTGGGKYNDDGRGGSGGEGCSG</sequence>
<proteinExistence type="predicted"/>
<gene>
    <name evidence="2" type="ORF">Tci_623720</name>
</gene>
<comment type="caution">
    <text evidence="2">The sequence shown here is derived from an EMBL/GenBank/DDBJ whole genome shotgun (WGS) entry which is preliminary data.</text>
</comment>
<reference evidence="2" key="1">
    <citation type="journal article" date="2019" name="Sci. Rep.">
        <title>Draft genome of Tanacetum cinerariifolium, the natural source of mosquito coil.</title>
        <authorList>
            <person name="Yamashiro T."/>
            <person name="Shiraishi A."/>
            <person name="Satake H."/>
            <person name="Nakayama K."/>
        </authorList>
    </citation>
    <scope>NUCLEOTIDE SEQUENCE</scope>
</reference>
<organism evidence="2">
    <name type="scientific">Tanacetum cinerariifolium</name>
    <name type="common">Dalmatian daisy</name>
    <name type="synonym">Chrysanthemum cinerariifolium</name>
    <dbReference type="NCBI Taxonomy" id="118510"/>
    <lineage>
        <taxon>Eukaryota</taxon>
        <taxon>Viridiplantae</taxon>
        <taxon>Streptophyta</taxon>
        <taxon>Embryophyta</taxon>
        <taxon>Tracheophyta</taxon>
        <taxon>Spermatophyta</taxon>
        <taxon>Magnoliopsida</taxon>
        <taxon>eudicotyledons</taxon>
        <taxon>Gunneridae</taxon>
        <taxon>Pentapetalae</taxon>
        <taxon>asterids</taxon>
        <taxon>campanulids</taxon>
        <taxon>Asterales</taxon>
        <taxon>Asteraceae</taxon>
        <taxon>Asteroideae</taxon>
        <taxon>Anthemideae</taxon>
        <taxon>Anthemidinae</taxon>
        <taxon>Tanacetum</taxon>
    </lineage>
</organism>
<feature type="compositionally biased region" description="Gly residues" evidence="1">
    <location>
        <begin position="132"/>
        <end position="141"/>
    </location>
</feature>
<name>A0A699JQG5_TANCI</name>
<dbReference type="AlphaFoldDB" id="A0A699JQG5"/>
<feature type="compositionally biased region" description="Polar residues" evidence="1">
    <location>
        <begin position="88"/>
        <end position="104"/>
    </location>
</feature>
<accession>A0A699JQG5</accession>
<evidence type="ECO:0000313" key="2">
    <source>
        <dbReference type="EMBL" id="GFA51748.1"/>
    </source>
</evidence>
<evidence type="ECO:0000256" key="1">
    <source>
        <dbReference type="SAM" id="MobiDB-lite"/>
    </source>
</evidence>
<protein>
    <submittedName>
        <fullName evidence="2">Uncharacterized protein</fullName>
    </submittedName>
</protein>
<dbReference type="EMBL" id="BKCJ010437970">
    <property type="protein sequence ID" value="GFA51748.1"/>
    <property type="molecule type" value="Genomic_DNA"/>
</dbReference>
<feature type="region of interest" description="Disordered" evidence="1">
    <location>
        <begin position="85"/>
        <end position="141"/>
    </location>
</feature>